<comment type="caution">
    <text evidence="1">The sequence shown here is derived from an EMBL/GenBank/DDBJ whole genome shotgun (WGS) entry which is preliminary data.</text>
</comment>
<dbReference type="AlphaFoldDB" id="A0A4V6DTN8"/>
<protein>
    <submittedName>
        <fullName evidence="1">Uncharacterized protein</fullName>
    </submittedName>
</protein>
<proteinExistence type="predicted"/>
<organism evidence="1 2">
    <name type="scientific">Elsinoe australis</name>
    <dbReference type="NCBI Taxonomy" id="40998"/>
    <lineage>
        <taxon>Eukaryota</taxon>
        <taxon>Fungi</taxon>
        <taxon>Dikarya</taxon>
        <taxon>Ascomycota</taxon>
        <taxon>Pezizomycotina</taxon>
        <taxon>Dothideomycetes</taxon>
        <taxon>Dothideomycetidae</taxon>
        <taxon>Myriangiales</taxon>
        <taxon>Elsinoaceae</taxon>
        <taxon>Elsinoe</taxon>
    </lineage>
</organism>
<gene>
    <name evidence="1" type="ORF">C1H76_6496</name>
</gene>
<evidence type="ECO:0000313" key="1">
    <source>
        <dbReference type="EMBL" id="TKX21422.1"/>
    </source>
</evidence>
<dbReference type="Proteomes" id="UP000308133">
    <property type="component" value="Unassembled WGS sequence"/>
</dbReference>
<evidence type="ECO:0000313" key="2">
    <source>
        <dbReference type="Proteomes" id="UP000308133"/>
    </source>
</evidence>
<dbReference type="EMBL" id="PTQR01000081">
    <property type="protein sequence ID" value="TKX21422.1"/>
    <property type="molecule type" value="Genomic_DNA"/>
</dbReference>
<sequence length="128" mass="14562">MAPSKADGDFAKDPPPLKSWDDFATFIKKNFGQILNRMVDVSNAGQAKAAIGRIQSMLTQAAREVQEKHDIYAFFDDGYLRFTDAWTDAALGRGPQLIDEDFLQFMEQWTAGQREAQGQARREEFKIR</sequence>
<name>A0A4V6DTN8_9PEZI</name>
<accession>A0A4V6DTN8</accession>
<reference evidence="1 2" key="1">
    <citation type="submission" date="2018-02" db="EMBL/GenBank/DDBJ databases">
        <title>Draft genome sequences of Elsinoe sp., causing black scab on jojoba.</title>
        <authorList>
            <person name="Stodart B."/>
            <person name="Jeffress S."/>
            <person name="Ash G."/>
            <person name="Arun Chinnappa K."/>
        </authorList>
    </citation>
    <scope>NUCLEOTIDE SEQUENCE [LARGE SCALE GENOMIC DNA]</scope>
    <source>
        <strain evidence="1 2">Hillstone_2</strain>
    </source>
</reference>